<dbReference type="RefSeq" id="WP_382313125.1">
    <property type="nucleotide sequence ID" value="NZ_JBHUFD010000003.1"/>
</dbReference>
<reference evidence="3" key="1">
    <citation type="journal article" date="2019" name="Int. J. Syst. Evol. Microbiol.">
        <title>The Global Catalogue of Microorganisms (GCM) 10K type strain sequencing project: providing services to taxonomists for standard genome sequencing and annotation.</title>
        <authorList>
            <consortium name="The Broad Institute Genomics Platform"/>
            <consortium name="The Broad Institute Genome Sequencing Center for Infectious Disease"/>
            <person name="Wu L."/>
            <person name="Ma J."/>
        </authorList>
    </citation>
    <scope>NUCLEOTIDE SEQUENCE [LARGE SCALE GENOMIC DNA]</scope>
    <source>
        <strain evidence="3">CGMCC 1.15795</strain>
    </source>
</reference>
<organism evidence="2 3">
    <name type="scientific">Hymenobacter bucti</name>
    <dbReference type="NCBI Taxonomy" id="1844114"/>
    <lineage>
        <taxon>Bacteria</taxon>
        <taxon>Pseudomonadati</taxon>
        <taxon>Bacteroidota</taxon>
        <taxon>Cytophagia</taxon>
        <taxon>Cytophagales</taxon>
        <taxon>Hymenobacteraceae</taxon>
        <taxon>Hymenobacter</taxon>
    </lineage>
</organism>
<dbReference type="EMBL" id="JBHUFD010000003">
    <property type="protein sequence ID" value="MFD1872677.1"/>
    <property type="molecule type" value="Genomic_DNA"/>
</dbReference>
<gene>
    <name evidence="2" type="ORF">ACFSDX_09560</name>
</gene>
<sequence>MLHSYQPIIKDQALPPALDYAALRAEGLACLQRLSGQTWTDYNDHDPGVTLLEALCFALTDVGYRAALPVPTLLAPAAPGPPAAGLLVPAHHAFANHPVTPNDYKKLLLDQFPGQLRNAWVSVLAAPAAPGHYEVVLARRSPLPGEDVVADGALAAQVLGFLNRHRNLGELFGRATVLQPRPVVVGGHLELAAGHQPTPVLAQLLLALGQALAPAVPTTTVAELLAQGHTPDELFAGPRAHYLLLAENFFAPRPTNLEVGALLRQVEQVPGVYLLHELHFITPGANSQRPAQVARLTLGPTELGELAAADTLQQLRVSQHGLPLAFDPARVLRAYGKLRSTANRVLLARPDQLRLPPLPAAPYAALGQYDSVQRLLPVLYGVGEEGPPPQAPAPDRAYIMQLKGYLLLFDQLLADFCAQLEHVGDFFSARPQPATYYPGSLYEVPYVAPLLPGTGISPDESWQRDPAAEDRWQAYKDQPANAYRQSLPRIAAATTHDAPDRRHRFLAHLLARFGYTAQLHRPATQGHRPATDPDPTNAAYEQLLHHLNRATYHRAAARLPATTEAGATAESGLELFLFLLTGLVPLPRKAAAPASAEREAEDEYFSLLDHLVLKPTAELPAPAAAAELPDTEAAAPAPGPTKTAPDDNADADHADFYHYQATVLLPAEAGRFQPEAAGAGAPRVADSQAFLEELIRQHAPAYMLVNIRWLGGPAMREWEALYAALAAASGLLNASGEDQAALPAAQAAAHHFLQRLARLAAPA</sequence>
<evidence type="ECO:0000256" key="1">
    <source>
        <dbReference type="SAM" id="MobiDB-lite"/>
    </source>
</evidence>
<name>A0ABW4QTN6_9BACT</name>
<protein>
    <submittedName>
        <fullName evidence="2">Uncharacterized protein</fullName>
    </submittedName>
</protein>
<dbReference type="Proteomes" id="UP001597197">
    <property type="component" value="Unassembled WGS sequence"/>
</dbReference>
<comment type="caution">
    <text evidence="2">The sequence shown here is derived from an EMBL/GenBank/DDBJ whole genome shotgun (WGS) entry which is preliminary data.</text>
</comment>
<evidence type="ECO:0000313" key="2">
    <source>
        <dbReference type="EMBL" id="MFD1872677.1"/>
    </source>
</evidence>
<keyword evidence="3" id="KW-1185">Reference proteome</keyword>
<feature type="region of interest" description="Disordered" evidence="1">
    <location>
        <begin position="632"/>
        <end position="651"/>
    </location>
</feature>
<proteinExistence type="predicted"/>
<evidence type="ECO:0000313" key="3">
    <source>
        <dbReference type="Proteomes" id="UP001597197"/>
    </source>
</evidence>
<accession>A0ABW4QTN6</accession>
<feature type="compositionally biased region" description="Low complexity" evidence="1">
    <location>
        <begin position="632"/>
        <end position="643"/>
    </location>
</feature>